<gene>
    <name evidence="5" type="ORF">SCAL_000499</name>
</gene>
<accession>A0A1F2PC48</accession>
<dbReference type="AlphaFoldDB" id="A0A1F2PC48"/>
<dbReference type="Pfam" id="PF00011">
    <property type="entry name" value="HSP20"/>
    <property type="match status" value="1"/>
</dbReference>
<reference evidence="5" key="1">
    <citation type="submission" date="2016-05" db="EMBL/GenBank/DDBJ databases">
        <title>Microbial consortia oxidize butane by reversing methanogenesis.</title>
        <authorList>
            <person name="Laso-Perez R."/>
            <person name="Richter M."/>
            <person name="Wegener G."/>
            <person name="Musat F."/>
        </authorList>
    </citation>
    <scope>NUCLEOTIDE SEQUENCE [LARGE SCALE GENOMIC DNA]</scope>
    <source>
        <strain evidence="5">BOX2</strain>
    </source>
</reference>
<proteinExistence type="inferred from homology"/>
<dbReference type="SUPFAM" id="SSF49764">
    <property type="entry name" value="HSP20-like chaperones"/>
    <property type="match status" value="1"/>
</dbReference>
<evidence type="ECO:0000259" key="4">
    <source>
        <dbReference type="PROSITE" id="PS51203"/>
    </source>
</evidence>
<organism evidence="5 6">
    <name type="scientific">Candidatus Syntropharchaeum caldarium</name>
    <dbReference type="NCBI Taxonomy" id="1838285"/>
    <lineage>
        <taxon>Archaea</taxon>
        <taxon>Methanobacteriati</taxon>
        <taxon>Methanobacteriota</taxon>
        <taxon>Stenosarchaea group</taxon>
        <taxon>Methanomicrobia</taxon>
        <taxon>Methanosarcinales</taxon>
        <taxon>ANME-2 cluster</taxon>
        <taxon>Candidatus Syntropharchaeum</taxon>
    </lineage>
</organism>
<dbReference type="Proteomes" id="UP000186940">
    <property type="component" value="Unassembled WGS sequence"/>
</dbReference>
<dbReference type="CDD" id="cd06464">
    <property type="entry name" value="ACD_sHsps-like"/>
    <property type="match status" value="1"/>
</dbReference>
<dbReference type="PROSITE" id="PS51203">
    <property type="entry name" value="CS"/>
    <property type="match status" value="1"/>
</dbReference>
<dbReference type="Gene3D" id="2.60.40.790">
    <property type="match status" value="1"/>
</dbReference>
<evidence type="ECO:0000259" key="3">
    <source>
        <dbReference type="PROSITE" id="PS01031"/>
    </source>
</evidence>
<keyword evidence="6" id="KW-1185">Reference proteome</keyword>
<dbReference type="PROSITE" id="PS01031">
    <property type="entry name" value="SHSP"/>
    <property type="match status" value="1"/>
</dbReference>
<protein>
    <submittedName>
        <fullName evidence="5">Heat shock protein Hsp20 domain protein</fullName>
    </submittedName>
</protein>
<keyword evidence="5" id="KW-0346">Stress response</keyword>
<comment type="caution">
    <text evidence="5">The sequence shown here is derived from an EMBL/GenBank/DDBJ whole genome shotgun (WGS) entry which is preliminary data.</text>
</comment>
<evidence type="ECO:0000313" key="6">
    <source>
        <dbReference type="Proteomes" id="UP000186940"/>
    </source>
</evidence>
<dbReference type="InterPro" id="IPR031107">
    <property type="entry name" value="Small_HSP"/>
</dbReference>
<dbReference type="InterPro" id="IPR007052">
    <property type="entry name" value="CS_dom"/>
</dbReference>
<feature type="domain" description="CS" evidence="4">
    <location>
        <begin position="38"/>
        <end position="142"/>
    </location>
</feature>
<dbReference type="STRING" id="1838285.SCAL_000499"/>
<feature type="domain" description="SHSP" evidence="3">
    <location>
        <begin position="34"/>
        <end position="144"/>
    </location>
</feature>
<evidence type="ECO:0000313" key="5">
    <source>
        <dbReference type="EMBL" id="OFV68823.1"/>
    </source>
</evidence>
<dbReference type="EMBL" id="LYOS01000001">
    <property type="protein sequence ID" value="OFV68823.1"/>
    <property type="molecule type" value="Genomic_DNA"/>
</dbReference>
<name>A0A1F2PC48_9EURY</name>
<dbReference type="InterPro" id="IPR002068">
    <property type="entry name" value="A-crystallin/Hsp20_dom"/>
</dbReference>
<evidence type="ECO:0000256" key="1">
    <source>
        <dbReference type="PROSITE-ProRule" id="PRU00285"/>
    </source>
</evidence>
<sequence>MDPFEEIRRMREWMDDIFGEIGYEGAKLLPVPGEELVTAVPSIDLIDKDDRLVLKADMPGISKEDLNVEIKGDRLEISAEVKHEEEKKEEGYIRKERSYRRYYRSIPLPAEIESEKVEASFENGVLKIEMPKTEAPEVKRIEVK</sequence>
<evidence type="ECO:0000256" key="2">
    <source>
        <dbReference type="RuleBase" id="RU003616"/>
    </source>
</evidence>
<comment type="similarity">
    <text evidence="1 2">Belongs to the small heat shock protein (HSP20) family.</text>
</comment>
<dbReference type="PANTHER" id="PTHR11527">
    <property type="entry name" value="HEAT-SHOCK PROTEIN 20 FAMILY MEMBER"/>
    <property type="match status" value="1"/>
</dbReference>
<dbReference type="InterPro" id="IPR008978">
    <property type="entry name" value="HSP20-like_chaperone"/>
</dbReference>